<dbReference type="Proteomes" id="UP000001025">
    <property type="component" value="Chromosome"/>
</dbReference>
<feature type="compositionally biased region" description="Polar residues" evidence="1">
    <location>
        <begin position="71"/>
        <end position="83"/>
    </location>
</feature>
<keyword evidence="3" id="KW-1185">Reference proteome</keyword>
<feature type="compositionally biased region" description="Polar residues" evidence="1">
    <location>
        <begin position="99"/>
        <end position="111"/>
    </location>
</feature>
<dbReference type="EMBL" id="BX294140">
    <property type="protein sequence ID" value="CAD73900.1"/>
    <property type="molecule type" value="Genomic_DNA"/>
</dbReference>
<feature type="region of interest" description="Disordered" evidence="1">
    <location>
        <begin position="99"/>
        <end position="148"/>
    </location>
</feature>
<dbReference type="KEGG" id="rba:RB4636"/>
<gene>
    <name evidence="2" type="ordered locus">RB4636</name>
</gene>
<organism evidence="2 3">
    <name type="scientific">Rhodopirellula baltica (strain DSM 10527 / NCIMB 13988 / SH1)</name>
    <dbReference type="NCBI Taxonomy" id="243090"/>
    <lineage>
        <taxon>Bacteria</taxon>
        <taxon>Pseudomonadati</taxon>
        <taxon>Planctomycetota</taxon>
        <taxon>Planctomycetia</taxon>
        <taxon>Pirellulales</taxon>
        <taxon>Pirellulaceae</taxon>
        <taxon>Rhodopirellula</taxon>
    </lineage>
</organism>
<dbReference type="AlphaFoldDB" id="Q7US97"/>
<dbReference type="EnsemblBacteria" id="CAD73900">
    <property type="protein sequence ID" value="CAD73900"/>
    <property type="gene ID" value="RB4636"/>
</dbReference>
<accession>Q7US97</accession>
<reference evidence="2 3" key="1">
    <citation type="journal article" date="2003" name="Proc. Natl. Acad. Sci. U.S.A.">
        <title>Complete genome sequence of the marine planctomycete Pirellula sp. strain 1.</title>
        <authorList>
            <person name="Gloeckner F.O."/>
            <person name="Kube M."/>
            <person name="Bauer M."/>
            <person name="Teeling H."/>
            <person name="Lombardot T."/>
            <person name="Ludwig W."/>
            <person name="Gade D."/>
            <person name="Beck A."/>
            <person name="Borzym K."/>
            <person name="Heitmann K."/>
            <person name="Rabus R."/>
            <person name="Schlesner H."/>
            <person name="Amann R."/>
            <person name="Reinhardt R."/>
        </authorList>
    </citation>
    <scope>NUCLEOTIDE SEQUENCE [LARGE SCALE GENOMIC DNA]</scope>
    <source>
        <strain evidence="3">DSM 10527 / NCIMB 13988 / SH1</strain>
    </source>
</reference>
<evidence type="ECO:0000256" key="1">
    <source>
        <dbReference type="SAM" id="MobiDB-lite"/>
    </source>
</evidence>
<dbReference type="InParanoid" id="Q7US97"/>
<sequence length="166" mass="16621">MMQSSEANRAPNARLIISPATRAPTALLLIQTGSLSSCFSISAMTLIALSPPRGNWTRHFGNAKVEPGDQASMSSPRGLTTMPSLLIGTPADSAAATIESTKPSSFLTATPSAPLMPSEMSEVLKARPGNSRASILGPSDSAASASVSGASSALVSSAAASSSSSA</sequence>
<proteinExistence type="predicted"/>
<protein>
    <submittedName>
        <fullName evidence="2">Uncharacterized protein</fullName>
    </submittedName>
</protein>
<evidence type="ECO:0000313" key="3">
    <source>
        <dbReference type="Proteomes" id="UP000001025"/>
    </source>
</evidence>
<evidence type="ECO:0000313" key="2">
    <source>
        <dbReference type="EMBL" id="CAD73900.1"/>
    </source>
</evidence>
<feature type="region of interest" description="Disordered" evidence="1">
    <location>
        <begin position="65"/>
        <end position="84"/>
    </location>
</feature>
<feature type="compositionally biased region" description="Low complexity" evidence="1">
    <location>
        <begin position="139"/>
        <end position="148"/>
    </location>
</feature>
<dbReference type="HOGENOM" id="CLU_1601376_0_0_0"/>
<name>Q7US97_RHOBA</name>